<proteinExistence type="predicted"/>
<keyword evidence="3" id="KW-1185">Reference proteome</keyword>
<evidence type="ECO:0000256" key="1">
    <source>
        <dbReference type="SAM" id="Phobius"/>
    </source>
</evidence>
<organism evidence="2 3">
    <name type="scientific">Paraburkholderia solisilvae</name>
    <dbReference type="NCBI Taxonomy" id="624376"/>
    <lineage>
        <taxon>Bacteria</taxon>
        <taxon>Pseudomonadati</taxon>
        <taxon>Pseudomonadota</taxon>
        <taxon>Betaproteobacteria</taxon>
        <taxon>Burkholderiales</taxon>
        <taxon>Burkholderiaceae</taxon>
        <taxon>Paraburkholderia</taxon>
    </lineage>
</organism>
<evidence type="ECO:0000313" key="3">
    <source>
        <dbReference type="Proteomes" id="UP000494329"/>
    </source>
</evidence>
<sequence length="48" mass="5339">MNRLGVGARCSQLRSACPFRGSALNEWMVTYQVLVWLVAVLLSVSGWI</sequence>
<protein>
    <submittedName>
        <fullName evidence="2">Uncharacterized protein</fullName>
    </submittedName>
</protein>
<dbReference type="Proteomes" id="UP000494329">
    <property type="component" value="Unassembled WGS sequence"/>
</dbReference>
<reference evidence="2 3" key="1">
    <citation type="submission" date="2020-04" db="EMBL/GenBank/DDBJ databases">
        <authorList>
            <person name="De Canck E."/>
        </authorList>
    </citation>
    <scope>NUCLEOTIDE SEQUENCE [LARGE SCALE GENOMIC DNA]</scope>
    <source>
        <strain evidence="2 3">LMG 29739</strain>
    </source>
</reference>
<gene>
    <name evidence="2" type="ORF">LMG29739_06223</name>
</gene>
<dbReference type="EMBL" id="CADIKF010000093">
    <property type="protein sequence ID" value="CAB3772230.1"/>
    <property type="molecule type" value="Genomic_DNA"/>
</dbReference>
<keyword evidence="1" id="KW-0812">Transmembrane</keyword>
<name>A0A6J5F056_9BURK</name>
<dbReference type="AlphaFoldDB" id="A0A6J5F056"/>
<evidence type="ECO:0000313" key="2">
    <source>
        <dbReference type="EMBL" id="CAB3772230.1"/>
    </source>
</evidence>
<keyword evidence="1" id="KW-1133">Transmembrane helix</keyword>
<keyword evidence="1" id="KW-0472">Membrane</keyword>
<feature type="transmembrane region" description="Helical" evidence="1">
    <location>
        <begin position="29"/>
        <end position="47"/>
    </location>
</feature>
<accession>A0A6J5F056</accession>